<proteinExistence type="predicted"/>
<evidence type="ECO:0000256" key="1">
    <source>
        <dbReference type="SAM" id="MobiDB-lite"/>
    </source>
</evidence>
<sequence>MTQPSKKGRSRKMARAIARRKHKASIKRQSAEKYAARTGQEVPAAT</sequence>
<feature type="region of interest" description="Disordered" evidence="1">
    <location>
        <begin position="1"/>
        <end position="46"/>
    </location>
</feature>
<name>W4LZB6_ENTF1</name>
<evidence type="ECO:0000313" key="3">
    <source>
        <dbReference type="Proteomes" id="UP000019141"/>
    </source>
</evidence>
<comment type="caution">
    <text evidence="2">The sequence shown here is derived from an EMBL/GenBank/DDBJ whole genome shotgun (WGS) entry which is preliminary data.</text>
</comment>
<dbReference type="EMBL" id="AZHW01000111">
    <property type="protein sequence ID" value="ETX02722.1"/>
    <property type="molecule type" value="Genomic_DNA"/>
</dbReference>
<reference evidence="2 3" key="1">
    <citation type="journal article" date="2014" name="Nature">
        <title>An environmental bacterial taxon with a large and distinct metabolic repertoire.</title>
        <authorList>
            <person name="Wilson M.C."/>
            <person name="Mori T."/>
            <person name="Ruckert C."/>
            <person name="Uria A.R."/>
            <person name="Helf M.J."/>
            <person name="Takada K."/>
            <person name="Gernert C."/>
            <person name="Steffens U.A."/>
            <person name="Heycke N."/>
            <person name="Schmitt S."/>
            <person name="Rinke C."/>
            <person name="Helfrich E.J."/>
            <person name="Brachmann A.O."/>
            <person name="Gurgui C."/>
            <person name="Wakimoto T."/>
            <person name="Kracht M."/>
            <person name="Crusemann M."/>
            <person name="Hentschel U."/>
            <person name="Abe I."/>
            <person name="Matsunaga S."/>
            <person name="Kalinowski J."/>
            <person name="Takeyama H."/>
            <person name="Piel J."/>
        </authorList>
    </citation>
    <scope>NUCLEOTIDE SEQUENCE [LARGE SCALE GENOMIC DNA]</scope>
    <source>
        <strain evidence="3">TSY1</strain>
    </source>
</reference>
<dbReference type="AlphaFoldDB" id="W4LZB6"/>
<feature type="compositionally biased region" description="Basic residues" evidence="1">
    <location>
        <begin position="1"/>
        <end position="26"/>
    </location>
</feature>
<organism evidence="2 3">
    <name type="scientific">Entotheonella factor</name>
    <dbReference type="NCBI Taxonomy" id="1429438"/>
    <lineage>
        <taxon>Bacteria</taxon>
        <taxon>Pseudomonadati</taxon>
        <taxon>Nitrospinota/Tectimicrobiota group</taxon>
        <taxon>Candidatus Tectimicrobiota</taxon>
        <taxon>Candidatus Entotheonellia</taxon>
        <taxon>Candidatus Entotheonellales</taxon>
        <taxon>Candidatus Entotheonellaceae</taxon>
        <taxon>Candidatus Entotheonella</taxon>
    </lineage>
</organism>
<evidence type="ECO:0000313" key="2">
    <source>
        <dbReference type="EMBL" id="ETX02722.1"/>
    </source>
</evidence>
<keyword evidence="3" id="KW-1185">Reference proteome</keyword>
<accession>W4LZB6</accession>
<dbReference type="Proteomes" id="UP000019141">
    <property type="component" value="Unassembled WGS sequence"/>
</dbReference>
<dbReference type="HOGENOM" id="CLU_3181459_0_0_7"/>
<protein>
    <submittedName>
        <fullName evidence="2">Uncharacterized protein</fullName>
    </submittedName>
</protein>
<gene>
    <name evidence="2" type="ORF">ETSY1_02510</name>
</gene>